<dbReference type="InterPro" id="IPR001138">
    <property type="entry name" value="Zn2Cys6_DnaBD"/>
</dbReference>
<dbReference type="PANTHER" id="PTHR47424:SF9">
    <property type="entry name" value="TAH-2"/>
    <property type="match status" value="1"/>
</dbReference>
<dbReference type="InParanoid" id="A0A1Y2LQ68"/>
<keyword evidence="6" id="KW-1133">Transmembrane helix</keyword>
<keyword evidence="2" id="KW-0805">Transcription regulation</keyword>
<evidence type="ECO:0000256" key="5">
    <source>
        <dbReference type="SAM" id="MobiDB-lite"/>
    </source>
</evidence>
<keyword evidence="6" id="KW-0812">Transmembrane</keyword>
<feature type="compositionally biased region" description="Polar residues" evidence="5">
    <location>
        <begin position="1"/>
        <end position="12"/>
    </location>
</feature>
<accession>A0A1Y2LQ68</accession>
<dbReference type="Pfam" id="PF00172">
    <property type="entry name" value="Zn_clus"/>
    <property type="match status" value="1"/>
</dbReference>
<dbReference type="SMART" id="SM00906">
    <property type="entry name" value="Fungal_trans"/>
    <property type="match status" value="1"/>
</dbReference>
<feature type="region of interest" description="Disordered" evidence="5">
    <location>
        <begin position="65"/>
        <end position="94"/>
    </location>
</feature>
<organism evidence="8 9">
    <name type="scientific">Epicoccum nigrum</name>
    <name type="common">Soil fungus</name>
    <name type="synonym">Epicoccum purpurascens</name>
    <dbReference type="NCBI Taxonomy" id="105696"/>
    <lineage>
        <taxon>Eukaryota</taxon>
        <taxon>Fungi</taxon>
        <taxon>Dikarya</taxon>
        <taxon>Ascomycota</taxon>
        <taxon>Pezizomycotina</taxon>
        <taxon>Dothideomycetes</taxon>
        <taxon>Pleosporomycetidae</taxon>
        <taxon>Pleosporales</taxon>
        <taxon>Pleosporineae</taxon>
        <taxon>Didymellaceae</taxon>
        <taxon>Epicoccum</taxon>
    </lineage>
</organism>
<dbReference type="CDD" id="cd12148">
    <property type="entry name" value="fungal_TF_MHR"/>
    <property type="match status" value="1"/>
</dbReference>
<keyword evidence="3" id="KW-0804">Transcription</keyword>
<sequence>MASTAQSVTESGQPPEKRRRVDRVVAACDLCKKRKVKCDGEQPCAYCQRKGRAETCTFTAPKVRGARSAGHTPSGHVPSHANPQTTPRRRSHDGAAAIGTSLSPTISRDEHSEDTAVPLEGRILRDAQGKVIFVGDCAPLSFLQTVRHLIASAVDADALPPQSSRDSIIEVARPGSTGQQHSLSVSLHEVQPLVQQYTVAVSGLVDLFEHDELLNEMSSWATGTIAQPPESASAVFYLVLAIGAQDSHEVKSEAWFSYARDVLLKHLVNSMNVSTVQGFALIAIYMLRAFQPNGAYLYFSLAARTAYAIGLHRTEVNASFGDSIRVVRDRIWKSVRVVDQLISNLLGRPPSTSDVDCTVKYGVSGVDEDMSTQILDASVQIFMIIERVVVEVYSRKRISLRIANYVSRQLKTWASSWLAPLHEATGRASSVSSPETAIGACSTLCSYHYGIMLLTRPFLIYELYEYMGASLKGGGTQVEYEEKRKYADAALDAASTFVDTLQSVIQTGKMPRRMPLIVSWLFTTSLVLAVGILGHSGMTFRDDCQASIRCLDYFGKVDPHARQYSLTVQSLLKTTTAHVKQRELRMRSQQKQASSQLFGLLPSSATTPRQDAVHRRRHSTVRSFSSSVSEQDATVASAPSDWTIYDADFFSMPWMNENDQGLQGFLQPGTHTFDGASIADIPLFPMYDQQSGVGFL</sequence>
<dbReference type="PANTHER" id="PTHR47424">
    <property type="entry name" value="REGULATORY PROTEIN GAL4"/>
    <property type="match status" value="1"/>
</dbReference>
<evidence type="ECO:0000313" key="9">
    <source>
        <dbReference type="Proteomes" id="UP000193240"/>
    </source>
</evidence>
<dbReference type="GO" id="GO:0005634">
    <property type="term" value="C:nucleus"/>
    <property type="evidence" value="ECO:0007669"/>
    <property type="project" value="TreeGrafter"/>
</dbReference>
<dbReference type="CDD" id="cd00067">
    <property type="entry name" value="GAL4"/>
    <property type="match status" value="1"/>
</dbReference>
<dbReference type="GO" id="GO:0008270">
    <property type="term" value="F:zinc ion binding"/>
    <property type="evidence" value="ECO:0007669"/>
    <property type="project" value="InterPro"/>
</dbReference>
<evidence type="ECO:0000256" key="1">
    <source>
        <dbReference type="ARBA" id="ARBA00022723"/>
    </source>
</evidence>
<dbReference type="InterPro" id="IPR036864">
    <property type="entry name" value="Zn2-C6_fun-type_DNA-bd_sf"/>
</dbReference>
<dbReference type="Pfam" id="PF04082">
    <property type="entry name" value="Fungal_trans"/>
    <property type="match status" value="1"/>
</dbReference>
<dbReference type="SUPFAM" id="SSF57701">
    <property type="entry name" value="Zn2/Cys6 DNA-binding domain"/>
    <property type="match status" value="1"/>
</dbReference>
<feature type="transmembrane region" description="Helical" evidence="6">
    <location>
        <begin position="514"/>
        <end position="533"/>
    </location>
</feature>
<evidence type="ECO:0000256" key="3">
    <source>
        <dbReference type="ARBA" id="ARBA00023163"/>
    </source>
</evidence>
<dbReference type="Gene3D" id="4.10.240.10">
    <property type="entry name" value="Zn(2)-C6 fungal-type DNA-binding domain"/>
    <property type="match status" value="1"/>
</dbReference>
<keyword evidence="4" id="KW-0539">Nucleus</keyword>
<feature type="region of interest" description="Disordered" evidence="5">
    <location>
        <begin position="1"/>
        <end position="22"/>
    </location>
</feature>
<reference evidence="8 9" key="1">
    <citation type="journal article" date="2017" name="Genome Announc.">
        <title>Genome sequence of the saprophytic ascomycete Epicoccum nigrum ICMP 19927 strain isolated from New Zealand.</title>
        <authorList>
            <person name="Fokin M."/>
            <person name="Fleetwood D."/>
            <person name="Weir B.S."/>
            <person name="Villas-Boas S.G."/>
        </authorList>
    </citation>
    <scope>NUCLEOTIDE SEQUENCE [LARGE SCALE GENOMIC DNA]</scope>
    <source>
        <strain evidence="8 9">ICMP 19927</strain>
    </source>
</reference>
<dbReference type="STRING" id="105696.A0A1Y2LQ68"/>
<dbReference type="PROSITE" id="PS00463">
    <property type="entry name" value="ZN2_CY6_FUNGAL_1"/>
    <property type="match status" value="1"/>
</dbReference>
<proteinExistence type="predicted"/>
<keyword evidence="1" id="KW-0479">Metal-binding</keyword>
<dbReference type="GO" id="GO:0000981">
    <property type="term" value="F:DNA-binding transcription factor activity, RNA polymerase II-specific"/>
    <property type="evidence" value="ECO:0007669"/>
    <property type="project" value="InterPro"/>
</dbReference>
<evidence type="ECO:0000256" key="6">
    <source>
        <dbReference type="SAM" id="Phobius"/>
    </source>
</evidence>
<keyword evidence="6" id="KW-0472">Membrane</keyword>
<dbReference type="InterPro" id="IPR051127">
    <property type="entry name" value="Fungal_SecMet_Regulators"/>
</dbReference>
<feature type="domain" description="Zn(2)-C6 fungal-type" evidence="7">
    <location>
        <begin position="27"/>
        <end position="58"/>
    </location>
</feature>
<dbReference type="GO" id="GO:0006351">
    <property type="term" value="P:DNA-templated transcription"/>
    <property type="evidence" value="ECO:0007669"/>
    <property type="project" value="InterPro"/>
</dbReference>
<protein>
    <recommendedName>
        <fullName evidence="7">Zn(2)-C6 fungal-type domain-containing protein</fullName>
    </recommendedName>
</protein>
<dbReference type="GO" id="GO:0000435">
    <property type="term" value="P:positive regulation of transcription from RNA polymerase II promoter by galactose"/>
    <property type="evidence" value="ECO:0007669"/>
    <property type="project" value="TreeGrafter"/>
</dbReference>
<dbReference type="OMA" id="RDRIWKS"/>
<evidence type="ECO:0000256" key="4">
    <source>
        <dbReference type="ARBA" id="ARBA00023242"/>
    </source>
</evidence>
<gene>
    <name evidence="8" type="ORF">B5807_09629</name>
</gene>
<name>A0A1Y2LQ68_EPING</name>
<dbReference type="SMART" id="SM00066">
    <property type="entry name" value="GAL4"/>
    <property type="match status" value="1"/>
</dbReference>
<dbReference type="AlphaFoldDB" id="A0A1Y2LQ68"/>
<keyword evidence="9" id="KW-1185">Reference proteome</keyword>
<dbReference type="PROSITE" id="PS50048">
    <property type="entry name" value="ZN2_CY6_FUNGAL_2"/>
    <property type="match status" value="1"/>
</dbReference>
<dbReference type="EMBL" id="KZ107853">
    <property type="protein sequence ID" value="OSS45702.1"/>
    <property type="molecule type" value="Genomic_DNA"/>
</dbReference>
<dbReference type="Proteomes" id="UP000193240">
    <property type="component" value="Unassembled WGS sequence"/>
</dbReference>
<dbReference type="GO" id="GO:0000978">
    <property type="term" value="F:RNA polymerase II cis-regulatory region sequence-specific DNA binding"/>
    <property type="evidence" value="ECO:0007669"/>
    <property type="project" value="TreeGrafter"/>
</dbReference>
<evidence type="ECO:0000313" key="8">
    <source>
        <dbReference type="EMBL" id="OSS45702.1"/>
    </source>
</evidence>
<evidence type="ECO:0000256" key="2">
    <source>
        <dbReference type="ARBA" id="ARBA00023015"/>
    </source>
</evidence>
<evidence type="ECO:0000259" key="7">
    <source>
        <dbReference type="PROSITE" id="PS50048"/>
    </source>
</evidence>
<dbReference type="InterPro" id="IPR007219">
    <property type="entry name" value="XnlR_reg_dom"/>
</dbReference>